<keyword evidence="4" id="KW-1185">Reference proteome</keyword>
<evidence type="ECO:0000259" key="2">
    <source>
        <dbReference type="Pfam" id="PF01494"/>
    </source>
</evidence>
<dbReference type="InterPro" id="IPR036188">
    <property type="entry name" value="FAD/NAD-bd_sf"/>
</dbReference>
<evidence type="ECO:0000313" key="3">
    <source>
        <dbReference type="EMBL" id="NSL90907.1"/>
    </source>
</evidence>
<dbReference type="SUPFAM" id="SSF51905">
    <property type="entry name" value="FAD/NAD(P)-binding domain"/>
    <property type="match status" value="1"/>
</dbReference>
<dbReference type="InterPro" id="IPR050816">
    <property type="entry name" value="Flavin-dep_Halogenase_NPB"/>
</dbReference>
<dbReference type="AlphaFoldDB" id="A0A433WKZ4"/>
<comment type="caution">
    <text evidence="3">The sequence shown here is derived from an EMBL/GenBank/DDBJ whole genome shotgun (WGS) entry which is preliminary data.</text>
</comment>
<dbReference type="PANTHER" id="PTHR43747:SF5">
    <property type="entry name" value="FAD-BINDING DOMAIN-CONTAINING PROTEIN"/>
    <property type="match status" value="1"/>
</dbReference>
<dbReference type="GO" id="GO:0071949">
    <property type="term" value="F:FAD binding"/>
    <property type="evidence" value="ECO:0007669"/>
    <property type="project" value="InterPro"/>
</dbReference>
<dbReference type="Gene3D" id="3.50.50.60">
    <property type="entry name" value="FAD/NAD(P)-binding domain"/>
    <property type="match status" value="1"/>
</dbReference>
<proteinExistence type="predicted"/>
<protein>
    <submittedName>
        <fullName evidence="3">FAD-binding protein</fullName>
    </submittedName>
</protein>
<sequence length="488" mass="55047">MTRYDVLIIGAGPAGTCAALRLLSLGHRVALIESESFPRTQIGESLSPGIRNIFEYIGAAHLLHEDYCLHQLPATIIWNSRTPEVFTGDQRGKGVMVNRSLLDKGLLDLAVVKGLTLYQPAKYQGAHYDGKHWQVRIRQHNVPLLLTATFVMDARGRRGTQVQQRLLTAPPMVGLWAYTDAATMKASTCVEAVTNGWIWGSPLHDGRYRIISFVDPSALQEQPVTTLFHHMLEHSSLFQPAIQQQRLHDIQTCNILSYAHTRPWHHRWLRLGETAFAIDPLSSTGVEKAMRFSLQAVIAVNTVLTTGEEQLAKDFFEGQLISSVVSHTRWTIQYYAQAWPGATHSFWQNRSVIYPREVPPERPFAQQLLKTLQQEQDIAPPSPDRKINIEEALKKLWHGKLYLSPDLSYVRSISVGNDVLEVKTAIHHPNLQREIVYIESAEILPLLAMATDAITFGELVEQWSKVVPHALAARMAVYLWDKQILCEA</sequence>
<accession>A0A433WKZ4</accession>
<name>A0A433WKZ4_9BACT</name>
<organism evidence="3 4">
    <name type="scientific">Chitinophaga solisilvae</name>
    <dbReference type="NCBI Taxonomy" id="1233460"/>
    <lineage>
        <taxon>Bacteria</taxon>
        <taxon>Pseudomonadati</taxon>
        <taxon>Bacteroidota</taxon>
        <taxon>Chitinophagia</taxon>
        <taxon>Chitinophagales</taxon>
        <taxon>Chitinophagaceae</taxon>
        <taxon>Chitinophaga</taxon>
    </lineage>
</organism>
<dbReference type="PANTHER" id="PTHR43747">
    <property type="entry name" value="FAD-BINDING PROTEIN"/>
    <property type="match status" value="1"/>
</dbReference>
<dbReference type="EMBL" id="RIAR02000001">
    <property type="protein sequence ID" value="NSL90907.1"/>
    <property type="molecule type" value="Genomic_DNA"/>
</dbReference>
<dbReference type="InterPro" id="IPR002938">
    <property type="entry name" value="FAD-bd"/>
</dbReference>
<dbReference type="Proteomes" id="UP000281028">
    <property type="component" value="Unassembled WGS sequence"/>
</dbReference>
<evidence type="ECO:0000313" key="4">
    <source>
        <dbReference type="Proteomes" id="UP000281028"/>
    </source>
</evidence>
<dbReference type="Pfam" id="PF01494">
    <property type="entry name" value="FAD_binding_3"/>
    <property type="match status" value="1"/>
</dbReference>
<gene>
    <name evidence="3" type="ORF">ECE50_029050</name>
</gene>
<reference evidence="3" key="1">
    <citation type="submission" date="2020-05" db="EMBL/GenBank/DDBJ databases">
        <title>Chitinophaga laudate sp. nov., isolated from a tropical peat swamp.</title>
        <authorList>
            <person name="Goh C.B.S."/>
            <person name="Lee M.S."/>
            <person name="Parimannan S."/>
            <person name="Pasbakhsh P."/>
            <person name="Yule C.M."/>
            <person name="Rajandas H."/>
            <person name="Loke S."/>
            <person name="Croft L."/>
            <person name="Tan J.B.L."/>
        </authorList>
    </citation>
    <scope>NUCLEOTIDE SEQUENCE</scope>
    <source>
        <strain evidence="3">Mgbs1</strain>
    </source>
</reference>
<dbReference type="GO" id="GO:0016491">
    <property type="term" value="F:oxidoreductase activity"/>
    <property type="evidence" value="ECO:0007669"/>
    <property type="project" value="UniProtKB-KW"/>
</dbReference>
<keyword evidence="1" id="KW-0560">Oxidoreductase</keyword>
<feature type="domain" description="FAD-binding" evidence="2">
    <location>
        <begin position="4"/>
        <end position="166"/>
    </location>
</feature>
<dbReference type="OrthoDB" id="9806565at2"/>
<evidence type="ECO:0000256" key="1">
    <source>
        <dbReference type="ARBA" id="ARBA00023002"/>
    </source>
</evidence>
<dbReference type="Gene3D" id="3.30.9.100">
    <property type="match status" value="1"/>
</dbReference>